<dbReference type="InterPro" id="IPR008767">
    <property type="entry name" value="Phage_SPP1_head-tail_adaptor"/>
</dbReference>
<dbReference type="EMBL" id="CP083239">
    <property type="protein sequence ID" value="UOK71709.1"/>
    <property type="molecule type" value="Genomic_DNA"/>
</dbReference>
<proteinExistence type="predicted"/>
<gene>
    <name evidence="1" type="ORF">K9D25_03000</name>
</gene>
<reference evidence="1" key="1">
    <citation type="submission" date="2021-09" db="EMBL/GenBank/DDBJ databases">
        <title>Network and meta-omics reveal the key degrader and cooperation patterns in an efficient 1,4-dioxane-degrading microbial community.</title>
        <authorList>
            <person name="Dai C."/>
        </authorList>
    </citation>
    <scope>NUCLEOTIDE SEQUENCE</scope>
    <source>
        <strain evidence="1">ZM13</strain>
    </source>
</reference>
<name>A0A9E7CWZ1_9HYPH</name>
<dbReference type="InterPro" id="IPR038666">
    <property type="entry name" value="SSP1_head-tail_sf"/>
</dbReference>
<organism evidence="1 2">
    <name type="scientific">Ancylobacter polymorphus</name>
    <dbReference type="NCBI Taxonomy" id="223390"/>
    <lineage>
        <taxon>Bacteria</taxon>
        <taxon>Pseudomonadati</taxon>
        <taxon>Pseudomonadota</taxon>
        <taxon>Alphaproteobacteria</taxon>
        <taxon>Hyphomicrobiales</taxon>
        <taxon>Xanthobacteraceae</taxon>
        <taxon>Ancylobacter</taxon>
    </lineage>
</organism>
<dbReference type="AlphaFoldDB" id="A0A9E7CWZ1"/>
<evidence type="ECO:0000313" key="1">
    <source>
        <dbReference type="EMBL" id="UOK71709.1"/>
    </source>
</evidence>
<dbReference type="Proteomes" id="UP000831684">
    <property type="component" value="Chromosome"/>
</dbReference>
<sequence>MRAGTLNKRARFEALVETSDGAGGFSRSWQPIMTVWASFTPERARERVQGGRLESAFAGVLRIRSSTEARQITQKHRVMVDGVTYNIRSSANPDQRNDMLEFSVEVAE</sequence>
<dbReference type="Gene3D" id="2.40.10.270">
    <property type="entry name" value="Bacteriophage SPP1 head-tail adaptor protein"/>
    <property type="match status" value="1"/>
</dbReference>
<protein>
    <submittedName>
        <fullName evidence="1">Phage head closure protein</fullName>
    </submittedName>
</protein>
<dbReference type="Pfam" id="PF05521">
    <property type="entry name" value="Phage_HCP"/>
    <property type="match status" value="1"/>
</dbReference>
<dbReference type="NCBIfam" id="TIGR01563">
    <property type="entry name" value="gp16_SPP1"/>
    <property type="match status" value="1"/>
</dbReference>
<accession>A0A9E7CWZ1</accession>
<evidence type="ECO:0000313" key="2">
    <source>
        <dbReference type="Proteomes" id="UP000831684"/>
    </source>
</evidence>
<dbReference type="RefSeq" id="WP_244379089.1">
    <property type="nucleotide sequence ID" value="NZ_CP083239.1"/>
</dbReference>
<dbReference type="KEGG" id="apol:K9D25_03000"/>